<sequence>MPVSRWRSSSPIAREASLPEPDDPALKSASPILVLGGTAEANDLVRALRDRWPGRRIILSLAGRTQTPNRPNDAEIRIGGFGGADGLAGFIAAEGVSLLLDAAHPFAVGIARNAAKAATISAVRRIKLLRPAWEPVGGDRWTEVSCLGDARDALPEGAKPFLALGRQHLSPFFHRPDIRPLARMIEPPDPPLPESWTLILARPSSSWQAEAELMAAHRVSHLVTRNSGGAASYAKVEAARELGLPVVIIARPPLPDGEVCGSVEAVLRAMVQARSA</sequence>
<dbReference type="PROSITE" id="PS51014">
    <property type="entry name" value="COBK_CBIJ"/>
    <property type="match status" value="1"/>
</dbReference>
<dbReference type="Pfam" id="PF02571">
    <property type="entry name" value="CbiJ"/>
    <property type="match status" value="1"/>
</dbReference>
<protein>
    <submittedName>
        <fullName evidence="5">Cobalt-precorrin-6A reductase</fullName>
        <ecNumber evidence="5">1.3.1.106</ecNumber>
    </submittedName>
</protein>
<accession>A0ABS4BB76</accession>
<evidence type="ECO:0000256" key="1">
    <source>
        <dbReference type="ARBA" id="ARBA00004953"/>
    </source>
</evidence>
<feature type="region of interest" description="Disordered" evidence="4">
    <location>
        <begin position="1"/>
        <end position="24"/>
    </location>
</feature>
<dbReference type="NCBIfam" id="NF005968">
    <property type="entry name" value="PRK08057.1-2"/>
    <property type="match status" value="1"/>
</dbReference>
<gene>
    <name evidence="5" type="ORF">J6595_00195</name>
</gene>
<dbReference type="InterPro" id="IPR003723">
    <property type="entry name" value="Precorrin-6x_reduct"/>
</dbReference>
<feature type="compositionally biased region" description="Polar residues" evidence="4">
    <location>
        <begin position="1"/>
        <end position="11"/>
    </location>
</feature>
<name>A0ABS4BB76_9HYPH</name>
<evidence type="ECO:0000313" key="5">
    <source>
        <dbReference type="EMBL" id="MBP0614006.1"/>
    </source>
</evidence>
<keyword evidence="3 5" id="KW-0560">Oxidoreductase</keyword>
<dbReference type="PANTHER" id="PTHR36925">
    <property type="entry name" value="COBALT-PRECORRIN-6A REDUCTASE"/>
    <property type="match status" value="1"/>
</dbReference>
<dbReference type="Proteomes" id="UP000678276">
    <property type="component" value="Unassembled WGS sequence"/>
</dbReference>
<comment type="pathway">
    <text evidence="1">Cofactor biosynthesis; adenosylcobalamin biosynthesis.</text>
</comment>
<proteinExistence type="predicted"/>
<dbReference type="PANTHER" id="PTHR36925:SF1">
    <property type="entry name" value="COBALT-PRECORRIN-6A REDUCTASE"/>
    <property type="match status" value="1"/>
</dbReference>
<comment type="caution">
    <text evidence="5">The sequence shown here is derived from an EMBL/GenBank/DDBJ whole genome shotgun (WGS) entry which is preliminary data.</text>
</comment>
<organism evidence="5 6">
    <name type="scientific">Jiella mangrovi</name>
    <dbReference type="NCBI Taxonomy" id="2821407"/>
    <lineage>
        <taxon>Bacteria</taxon>
        <taxon>Pseudomonadati</taxon>
        <taxon>Pseudomonadota</taxon>
        <taxon>Alphaproteobacteria</taxon>
        <taxon>Hyphomicrobiales</taxon>
        <taxon>Aurantimonadaceae</taxon>
        <taxon>Jiella</taxon>
    </lineage>
</organism>
<evidence type="ECO:0000256" key="3">
    <source>
        <dbReference type="ARBA" id="ARBA00023002"/>
    </source>
</evidence>
<dbReference type="EC" id="1.3.1.106" evidence="5"/>
<dbReference type="EMBL" id="JAGJCF010000001">
    <property type="protein sequence ID" value="MBP0614006.1"/>
    <property type="molecule type" value="Genomic_DNA"/>
</dbReference>
<evidence type="ECO:0000313" key="6">
    <source>
        <dbReference type="Proteomes" id="UP000678276"/>
    </source>
</evidence>
<dbReference type="GO" id="GO:0016491">
    <property type="term" value="F:oxidoreductase activity"/>
    <property type="evidence" value="ECO:0007669"/>
    <property type="project" value="UniProtKB-KW"/>
</dbReference>
<keyword evidence="2" id="KW-0169">Cobalamin biosynthesis</keyword>
<evidence type="ECO:0000256" key="4">
    <source>
        <dbReference type="SAM" id="MobiDB-lite"/>
    </source>
</evidence>
<keyword evidence="6" id="KW-1185">Reference proteome</keyword>
<evidence type="ECO:0000256" key="2">
    <source>
        <dbReference type="ARBA" id="ARBA00022573"/>
    </source>
</evidence>
<reference evidence="5 6" key="1">
    <citation type="submission" date="2021-04" db="EMBL/GenBank/DDBJ databases">
        <title>Whole genome sequence of Jiella sp. KSK16Y-1.</title>
        <authorList>
            <person name="Tuo L."/>
        </authorList>
    </citation>
    <scope>NUCLEOTIDE SEQUENCE [LARGE SCALE GENOMIC DNA]</scope>
    <source>
        <strain evidence="5 6">KSK16Y-1</strain>
    </source>
</reference>